<organism evidence="9 10">
    <name type="scientific">Paenibacillus residui</name>
    <dbReference type="NCBI Taxonomy" id="629724"/>
    <lineage>
        <taxon>Bacteria</taxon>
        <taxon>Bacillati</taxon>
        <taxon>Bacillota</taxon>
        <taxon>Bacilli</taxon>
        <taxon>Bacillales</taxon>
        <taxon>Paenibacillaceae</taxon>
        <taxon>Paenibacillus</taxon>
    </lineage>
</organism>
<dbReference type="Proteomes" id="UP001597120">
    <property type="component" value="Unassembled WGS sequence"/>
</dbReference>
<keyword evidence="4 7" id="KW-0812">Transmembrane</keyword>
<dbReference type="PANTHER" id="PTHR33406">
    <property type="entry name" value="MEMBRANE PROTEIN MJ1562-RELATED"/>
    <property type="match status" value="1"/>
</dbReference>
<feature type="transmembrane region" description="Helical" evidence="7">
    <location>
        <begin position="974"/>
        <end position="994"/>
    </location>
</feature>
<feature type="transmembrane region" description="Helical" evidence="7">
    <location>
        <begin position="285"/>
        <end position="307"/>
    </location>
</feature>
<protein>
    <submittedName>
        <fullName evidence="9">MMPL family transporter</fullName>
    </submittedName>
</protein>
<evidence type="ECO:0000256" key="7">
    <source>
        <dbReference type="SAM" id="Phobius"/>
    </source>
</evidence>
<feature type="transmembrane region" description="Helical" evidence="7">
    <location>
        <begin position="362"/>
        <end position="382"/>
    </location>
</feature>
<evidence type="ECO:0000256" key="6">
    <source>
        <dbReference type="ARBA" id="ARBA00023136"/>
    </source>
</evidence>
<evidence type="ECO:0000259" key="8">
    <source>
        <dbReference type="PROSITE" id="PS50156"/>
    </source>
</evidence>
<feature type="domain" description="SSD" evidence="8">
    <location>
        <begin position="902"/>
        <end position="1029"/>
    </location>
</feature>
<feature type="transmembrane region" description="Helical" evidence="7">
    <location>
        <begin position="899"/>
        <end position="921"/>
    </location>
</feature>
<dbReference type="InterPro" id="IPR004869">
    <property type="entry name" value="MMPL_dom"/>
</dbReference>
<feature type="transmembrane region" description="Helical" evidence="7">
    <location>
        <begin position="207"/>
        <end position="225"/>
    </location>
</feature>
<accession>A0ABW3D6W6</accession>
<dbReference type="RefSeq" id="WP_379286175.1">
    <property type="nucleotide sequence ID" value="NZ_JBHTIU010000010.1"/>
</dbReference>
<feature type="transmembrane region" description="Helical" evidence="7">
    <location>
        <begin position="183"/>
        <end position="200"/>
    </location>
</feature>
<gene>
    <name evidence="9" type="ORF">ACFQ03_03755</name>
</gene>
<feature type="transmembrane region" description="Helical" evidence="7">
    <location>
        <begin position="873"/>
        <end position="892"/>
    </location>
</feature>
<evidence type="ECO:0000256" key="5">
    <source>
        <dbReference type="ARBA" id="ARBA00022989"/>
    </source>
</evidence>
<dbReference type="EMBL" id="JBHTIU010000010">
    <property type="protein sequence ID" value="MFD0868251.1"/>
    <property type="molecule type" value="Genomic_DNA"/>
</dbReference>
<keyword evidence="10" id="KW-1185">Reference proteome</keyword>
<evidence type="ECO:0000256" key="2">
    <source>
        <dbReference type="ARBA" id="ARBA00010157"/>
    </source>
</evidence>
<dbReference type="Gene3D" id="1.20.1640.10">
    <property type="entry name" value="Multidrug efflux transporter AcrB transmembrane domain"/>
    <property type="match status" value="2"/>
</dbReference>
<dbReference type="PANTHER" id="PTHR33406:SF6">
    <property type="entry name" value="MEMBRANE PROTEIN YDGH-RELATED"/>
    <property type="match status" value="1"/>
</dbReference>
<evidence type="ECO:0000256" key="4">
    <source>
        <dbReference type="ARBA" id="ARBA00022692"/>
    </source>
</evidence>
<comment type="similarity">
    <text evidence="2">Belongs to the resistance-nodulation-cell division (RND) (TC 2.A.6) family. MmpL subfamily.</text>
</comment>
<feature type="transmembrane region" description="Helical" evidence="7">
    <location>
        <begin position="933"/>
        <end position="953"/>
    </location>
</feature>
<keyword evidence="3" id="KW-1003">Cell membrane</keyword>
<keyword evidence="6 7" id="KW-0472">Membrane</keyword>
<feature type="transmembrane region" description="Helical" evidence="7">
    <location>
        <begin position="237"/>
        <end position="256"/>
    </location>
</feature>
<keyword evidence="5 7" id="KW-1133">Transmembrane helix</keyword>
<evidence type="ECO:0000256" key="3">
    <source>
        <dbReference type="ARBA" id="ARBA00022475"/>
    </source>
</evidence>
<dbReference type="InterPro" id="IPR000731">
    <property type="entry name" value="SSD"/>
</dbReference>
<evidence type="ECO:0000313" key="10">
    <source>
        <dbReference type="Proteomes" id="UP001597120"/>
    </source>
</evidence>
<evidence type="ECO:0000256" key="1">
    <source>
        <dbReference type="ARBA" id="ARBA00004651"/>
    </source>
</evidence>
<feature type="transmembrane region" description="Helical" evidence="7">
    <location>
        <begin position="1000"/>
        <end position="1024"/>
    </location>
</feature>
<reference evidence="10" key="1">
    <citation type="journal article" date="2019" name="Int. J. Syst. Evol. Microbiol.">
        <title>The Global Catalogue of Microorganisms (GCM) 10K type strain sequencing project: providing services to taxonomists for standard genome sequencing and annotation.</title>
        <authorList>
            <consortium name="The Broad Institute Genomics Platform"/>
            <consortium name="The Broad Institute Genome Sequencing Center for Infectious Disease"/>
            <person name="Wu L."/>
            <person name="Ma J."/>
        </authorList>
    </citation>
    <scope>NUCLEOTIDE SEQUENCE [LARGE SCALE GENOMIC DNA]</scope>
    <source>
        <strain evidence="10">CCUG 57263</strain>
    </source>
</reference>
<dbReference type="PROSITE" id="PS50156">
    <property type="entry name" value="SSD"/>
    <property type="match status" value="1"/>
</dbReference>
<dbReference type="Pfam" id="PF03176">
    <property type="entry name" value="MMPL"/>
    <property type="match status" value="2"/>
</dbReference>
<proteinExistence type="inferred from homology"/>
<comment type="caution">
    <text evidence="9">The sequence shown here is derived from an EMBL/GenBank/DDBJ whole genome shotgun (WGS) entry which is preliminary data.</text>
</comment>
<name>A0ABW3D6W6_9BACL</name>
<sequence length="1053" mass="113684">MRGILKARWFILAVWIAAVAVLFVTAPNMADLVREKGQITVPDGYSSSLADNILKEVDKQGSGNEVGDTVLVFHNKDGLTADNLTEIERAVQMLDSRKEQLALTSVTSHFEQKELEEQLVSGDGKTIMVLLGGDWEGRSTAEVSDSLYRALEDVQVEHYLTSSHFIDEDVVASSEAGLKRTEVITVIFILVILFIVFRSAVAPFVPLLAVGISYLAAQSIIAFLVDGVNFPLSNFTQIFMVAVMFGIGTDYCILLISRFKEELVKQPDDVWSAIVETYRTAGKTVFFSGLAVMVGFASIGFSTFILYQSAAAVAVGVGVLLIALLTLVPFFMAVLGSKLFWPSKGTLEHKPSRMWEAAGRFSWKRPLMTLLLMAVLVVPLLLSYDGVKSYNSLDEIGDDYNSVKAFNIIADSFGPGQSMPAKIVLKNDRPMDTSEALAAMEKISREIEKVEGVESIRSATRPVGEELKDLLVTEQVKKLDEGLGEGTDGLSQIREGLATASAELSKSGPELSKAAEGVGSLVQGTDQLKFGMTELNQGLKQIEQGIRQGSSGANDLKQGLEQAKQSAEQLAAGGRELLDGYKQIESGITVFAGKYGEIEKGLSGISEGLGGMEHSVQNLAERYPDLKQDQDFIAIQAAVSQVRQSIGPLAEGLTQLNAELAKVGASLEQANLGLAQSVEGQTLLAGGLDKLVSGIEQLRTGMDQAADGQGQIVAKVPGVIQGLEQIAAGQKEIQQGFAQLDDQLAQLTEGLDQSVEGLSELSSGLESAQQYLNGLADSSDETMAGWHIPAEVLENEDFKQVFDTYMSPDRRVATLDVVFTGNPYSTETIAKIDEIKAAVDRAVKGTVLADSTYGISGVTGMYADLNEISAADYSRTVVLMLIGIAIILILLLRSIIMPLYLILSLILTYFTSVAVAEVVFVDIMGYAGISWPVPFFAFVILVALGVDYSIFLMDRFNEYKHLPVKEAMLHSMKNMGTVIVSAAIILGGTFAAMLPSGVLSLLQIATIAITGLFLYAFAFMPFFVPVMIRTFGSANWWPFAPKDKESLGKDLSM</sequence>
<dbReference type="Gene3D" id="1.10.287.950">
    <property type="entry name" value="Methyl-accepting chemotaxis protein"/>
    <property type="match status" value="2"/>
</dbReference>
<dbReference type="SUPFAM" id="SSF82866">
    <property type="entry name" value="Multidrug efflux transporter AcrB transmembrane domain"/>
    <property type="match status" value="2"/>
</dbReference>
<comment type="subcellular location">
    <subcellularLocation>
        <location evidence="1">Cell membrane</location>
        <topology evidence="1">Multi-pass membrane protein</topology>
    </subcellularLocation>
</comment>
<dbReference type="InterPro" id="IPR050545">
    <property type="entry name" value="Mycobact_MmpL"/>
</dbReference>
<feature type="transmembrane region" description="Helical" evidence="7">
    <location>
        <begin position="313"/>
        <end position="341"/>
    </location>
</feature>
<evidence type="ECO:0000313" key="9">
    <source>
        <dbReference type="EMBL" id="MFD0868251.1"/>
    </source>
</evidence>